<keyword evidence="2" id="KW-1185">Reference proteome</keyword>
<gene>
    <name evidence="1" type="ORF">NUW58_g3591</name>
</gene>
<proteinExistence type="predicted"/>
<organism evidence="1 2">
    <name type="scientific">Xylaria curta</name>
    <dbReference type="NCBI Taxonomy" id="42375"/>
    <lineage>
        <taxon>Eukaryota</taxon>
        <taxon>Fungi</taxon>
        <taxon>Dikarya</taxon>
        <taxon>Ascomycota</taxon>
        <taxon>Pezizomycotina</taxon>
        <taxon>Sordariomycetes</taxon>
        <taxon>Xylariomycetidae</taxon>
        <taxon>Xylariales</taxon>
        <taxon>Xylariaceae</taxon>
        <taxon>Xylaria</taxon>
    </lineage>
</organism>
<comment type="caution">
    <text evidence="1">The sequence shown here is derived from an EMBL/GenBank/DDBJ whole genome shotgun (WGS) entry which is preliminary data.</text>
</comment>
<evidence type="ECO:0000313" key="2">
    <source>
        <dbReference type="Proteomes" id="UP001143856"/>
    </source>
</evidence>
<protein>
    <submittedName>
        <fullName evidence="1">Uncharacterized protein</fullName>
    </submittedName>
</protein>
<name>A0ACC1PCZ6_9PEZI</name>
<dbReference type="EMBL" id="JAPDGR010000555">
    <property type="protein sequence ID" value="KAJ2989201.1"/>
    <property type="molecule type" value="Genomic_DNA"/>
</dbReference>
<sequence>MYFPYGLTTQVCRRELAADFDDDMVQDAMAIILFPTRKTYEVFSVSIRDHYRSWEAQTLPNPLRRSDGECDYTPSDDLVRLYRLHSRLLLFIEDYLTKAIAIDPSRDYCGLSPFSLGSQYLTYMGHPLSARFGAANLTGPERQRLFRAFLRYELLCKMCCADDPIDSSWYYGLSSLWKYKGQTFQQVEAEAIACVQTYVQSLHKAISIQCESYDDLGFGYVNDNLFSELSCFGFDLAAALLQAATAGKQGRYHVQMWFCDLCERKLEEFRMGHDRDYRDYILGFDLLCEKDMHYMEGPGMYRMLYPIGLSSSMQRYLYRRKAWAFLDDLRLHPARLQLVHFTDADWVSPEKLHGLHDLPVDEHPHDAQMQLEYPTPPFLQGGRFVGLAPFWQ</sequence>
<reference evidence="1" key="1">
    <citation type="submission" date="2022-10" db="EMBL/GenBank/DDBJ databases">
        <title>Genome Sequence of Xylaria curta.</title>
        <authorList>
            <person name="Buettner E."/>
        </authorList>
    </citation>
    <scope>NUCLEOTIDE SEQUENCE</scope>
    <source>
        <strain evidence="1">Babe10</strain>
    </source>
</reference>
<accession>A0ACC1PCZ6</accession>
<dbReference type="Proteomes" id="UP001143856">
    <property type="component" value="Unassembled WGS sequence"/>
</dbReference>
<evidence type="ECO:0000313" key="1">
    <source>
        <dbReference type="EMBL" id="KAJ2989201.1"/>
    </source>
</evidence>